<accession>A0A1E8FDB1</accession>
<name>A0A1E8FDB1_9ALTE</name>
<dbReference type="AlphaFoldDB" id="A0A1E8FDB1"/>
<organism evidence="1 2">
    <name type="scientific">Alteromonas lipolytica</name>
    <dbReference type="NCBI Taxonomy" id="1856405"/>
    <lineage>
        <taxon>Bacteria</taxon>
        <taxon>Pseudomonadati</taxon>
        <taxon>Pseudomonadota</taxon>
        <taxon>Gammaproteobacteria</taxon>
        <taxon>Alteromonadales</taxon>
        <taxon>Alteromonadaceae</taxon>
        <taxon>Alteromonas/Salinimonas group</taxon>
        <taxon>Alteromonas</taxon>
    </lineage>
</organism>
<sequence>MAYIKLKQEDVPLYSPFSGICIYGEEEPADFEEDETVLYACFESEGVGHISERILDSLKKQNISDPEALTPAEIAEAIDIPDAILFEYDGGFNGLSWFIFAPAA</sequence>
<proteinExistence type="predicted"/>
<protein>
    <submittedName>
        <fullName evidence="1">Uncharacterized protein</fullName>
    </submittedName>
</protein>
<dbReference type="EMBL" id="MJIC01000014">
    <property type="protein sequence ID" value="OFI33899.1"/>
    <property type="molecule type" value="Genomic_DNA"/>
</dbReference>
<reference evidence="1 2" key="1">
    <citation type="submission" date="2016-09" db="EMBL/GenBank/DDBJ databases">
        <title>Alteromonas lipolytica, a new species isolated from sea water.</title>
        <authorList>
            <person name="Wu Y.-H."/>
            <person name="Cheng H."/>
            <person name="Xu X.-W."/>
        </authorList>
    </citation>
    <scope>NUCLEOTIDE SEQUENCE [LARGE SCALE GENOMIC DNA]</scope>
    <source>
        <strain evidence="1 2">JW12</strain>
    </source>
</reference>
<evidence type="ECO:0000313" key="1">
    <source>
        <dbReference type="EMBL" id="OFI33899.1"/>
    </source>
</evidence>
<dbReference type="OrthoDB" id="9928531at2"/>
<dbReference type="RefSeq" id="WP_070176826.1">
    <property type="nucleotide sequence ID" value="NZ_BMJR01000003.1"/>
</dbReference>
<comment type="caution">
    <text evidence="1">The sequence shown here is derived from an EMBL/GenBank/DDBJ whole genome shotgun (WGS) entry which is preliminary data.</text>
</comment>
<evidence type="ECO:0000313" key="2">
    <source>
        <dbReference type="Proteomes" id="UP000176037"/>
    </source>
</evidence>
<gene>
    <name evidence="1" type="ORF">BFC17_20250</name>
</gene>
<dbReference type="Proteomes" id="UP000176037">
    <property type="component" value="Unassembled WGS sequence"/>
</dbReference>
<keyword evidence="2" id="KW-1185">Reference proteome</keyword>